<evidence type="ECO:0000313" key="2">
    <source>
        <dbReference type="Proteomes" id="UP000028582"/>
    </source>
</evidence>
<gene>
    <name evidence="1" type="ORF">F444_11940</name>
</gene>
<name>A0A080ZYT1_PHYNI</name>
<organism evidence="1 2">
    <name type="scientific">Phytophthora nicotianae P1976</name>
    <dbReference type="NCBI Taxonomy" id="1317066"/>
    <lineage>
        <taxon>Eukaryota</taxon>
        <taxon>Sar</taxon>
        <taxon>Stramenopiles</taxon>
        <taxon>Oomycota</taxon>
        <taxon>Peronosporomycetes</taxon>
        <taxon>Peronosporales</taxon>
        <taxon>Peronosporaceae</taxon>
        <taxon>Phytophthora</taxon>
    </lineage>
</organism>
<comment type="caution">
    <text evidence="1">The sequence shown here is derived from an EMBL/GenBank/DDBJ whole genome shotgun (WGS) entry which is preliminary data.</text>
</comment>
<proteinExistence type="predicted"/>
<dbReference type="Proteomes" id="UP000028582">
    <property type="component" value="Unassembled WGS sequence"/>
</dbReference>
<dbReference type="EMBL" id="ANJA01002142">
    <property type="protein sequence ID" value="ETO71792.1"/>
    <property type="molecule type" value="Genomic_DNA"/>
</dbReference>
<reference evidence="1 2" key="1">
    <citation type="submission" date="2013-11" db="EMBL/GenBank/DDBJ databases">
        <title>The Genome Sequence of Phytophthora parasitica P1976.</title>
        <authorList>
            <consortium name="The Broad Institute Genomics Platform"/>
            <person name="Russ C."/>
            <person name="Tyler B."/>
            <person name="Panabieres F."/>
            <person name="Shan W."/>
            <person name="Tripathy S."/>
            <person name="Grunwald N."/>
            <person name="Machado M."/>
            <person name="Johnson C.S."/>
            <person name="Walker B."/>
            <person name="Young S."/>
            <person name="Zeng Q."/>
            <person name="Gargeya S."/>
            <person name="Fitzgerald M."/>
            <person name="Haas B."/>
            <person name="Abouelleil A."/>
            <person name="Allen A.W."/>
            <person name="Alvarado L."/>
            <person name="Arachchi H.M."/>
            <person name="Berlin A.M."/>
            <person name="Chapman S.B."/>
            <person name="Gainer-Dewar J."/>
            <person name="Goldberg J."/>
            <person name="Griggs A."/>
            <person name="Gujja S."/>
            <person name="Hansen M."/>
            <person name="Howarth C."/>
            <person name="Imamovic A."/>
            <person name="Ireland A."/>
            <person name="Larimer J."/>
            <person name="McCowan C."/>
            <person name="Murphy C."/>
            <person name="Pearson M."/>
            <person name="Poon T.W."/>
            <person name="Priest M."/>
            <person name="Roberts A."/>
            <person name="Saif S."/>
            <person name="Shea T."/>
            <person name="Sisk P."/>
            <person name="Sykes S."/>
            <person name="Wortman J."/>
            <person name="Nusbaum C."/>
            <person name="Birren B."/>
        </authorList>
    </citation>
    <scope>NUCLEOTIDE SEQUENCE [LARGE SCALE GENOMIC DNA]</scope>
    <source>
        <strain evidence="1 2">P1976</strain>
    </source>
</reference>
<sequence>MLGKAAEHAMFSHYDGLAHQHLKLGRRLFPRFDSTNFTAEKKRSHSFDVGGMYATFTK</sequence>
<dbReference type="AlphaFoldDB" id="A0A080ZYT1"/>
<evidence type="ECO:0000313" key="1">
    <source>
        <dbReference type="EMBL" id="ETO71792.1"/>
    </source>
</evidence>
<accession>A0A080ZYT1</accession>
<protein>
    <submittedName>
        <fullName evidence="1">Uncharacterized protein</fullName>
    </submittedName>
</protein>